<organism evidence="1 2">
    <name type="scientific">Trichonephila clavipes</name>
    <name type="common">Golden silk orbweaver</name>
    <name type="synonym">Nephila clavipes</name>
    <dbReference type="NCBI Taxonomy" id="2585209"/>
    <lineage>
        <taxon>Eukaryota</taxon>
        <taxon>Metazoa</taxon>
        <taxon>Ecdysozoa</taxon>
        <taxon>Arthropoda</taxon>
        <taxon>Chelicerata</taxon>
        <taxon>Arachnida</taxon>
        <taxon>Araneae</taxon>
        <taxon>Araneomorphae</taxon>
        <taxon>Entelegynae</taxon>
        <taxon>Araneoidea</taxon>
        <taxon>Nephilidae</taxon>
        <taxon>Trichonephila</taxon>
    </lineage>
</organism>
<dbReference type="AlphaFoldDB" id="A0A8X6RWW7"/>
<protein>
    <submittedName>
        <fullName evidence="1">Uncharacterized protein</fullName>
    </submittedName>
</protein>
<gene>
    <name evidence="1" type="ORF">TNCV_3504891</name>
</gene>
<dbReference type="EMBL" id="BMAU01021233">
    <property type="protein sequence ID" value="GFY02609.1"/>
    <property type="molecule type" value="Genomic_DNA"/>
</dbReference>
<proteinExistence type="predicted"/>
<evidence type="ECO:0000313" key="2">
    <source>
        <dbReference type="Proteomes" id="UP000887159"/>
    </source>
</evidence>
<sequence>MIGLLNAAIGEYYSHYSTRGHSKSRGPSETIGWQDNCTSHNCERHSCLASQWSQTVLSISSAPLDIQRNERLVFETLSSGDVKCSIGKGTEEDKFGLIQIAKKAERRVQMKKKKAHTVKNTPIVYTRTDETVNALLHRPFESLQWSMAPNEVERSPPYTMMKAFKPNSTSFGFLKISPFSTKTQYSPLEKLHSVLLKGHLEVVT</sequence>
<reference evidence="1" key="1">
    <citation type="submission" date="2020-08" db="EMBL/GenBank/DDBJ databases">
        <title>Multicomponent nature underlies the extraordinary mechanical properties of spider dragline silk.</title>
        <authorList>
            <person name="Kono N."/>
            <person name="Nakamura H."/>
            <person name="Mori M."/>
            <person name="Yoshida Y."/>
            <person name="Ohtoshi R."/>
            <person name="Malay A.D."/>
            <person name="Moran D.A.P."/>
            <person name="Tomita M."/>
            <person name="Numata K."/>
            <person name="Arakawa K."/>
        </authorList>
    </citation>
    <scope>NUCLEOTIDE SEQUENCE</scope>
</reference>
<dbReference type="Proteomes" id="UP000887159">
    <property type="component" value="Unassembled WGS sequence"/>
</dbReference>
<evidence type="ECO:0000313" key="1">
    <source>
        <dbReference type="EMBL" id="GFY02609.1"/>
    </source>
</evidence>
<keyword evidence="2" id="KW-1185">Reference proteome</keyword>
<accession>A0A8X6RWW7</accession>
<name>A0A8X6RWW7_TRICX</name>
<comment type="caution">
    <text evidence="1">The sequence shown here is derived from an EMBL/GenBank/DDBJ whole genome shotgun (WGS) entry which is preliminary data.</text>
</comment>